<comment type="similarity">
    <text evidence="1">Belongs to the ABC transporter superfamily.</text>
</comment>
<dbReference type="AlphaFoldDB" id="A0A4Y6ULI7"/>
<dbReference type="InterPro" id="IPR017871">
    <property type="entry name" value="ABC_transporter-like_CS"/>
</dbReference>
<dbReference type="Pfam" id="PF00005">
    <property type="entry name" value="ABC_tran"/>
    <property type="match status" value="1"/>
</dbReference>
<dbReference type="InterPro" id="IPR003593">
    <property type="entry name" value="AAA+_ATPase"/>
</dbReference>
<keyword evidence="3" id="KW-0547">Nucleotide-binding</keyword>
<dbReference type="GO" id="GO:0005524">
    <property type="term" value="F:ATP binding"/>
    <property type="evidence" value="ECO:0007669"/>
    <property type="project" value="UniProtKB-KW"/>
</dbReference>
<evidence type="ECO:0000313" key="9">
    <source>
        <dbReference type="Proteomes" id="UP000316313"/>
    </source>
</evidence>
<dbReference type="GO" id="GO:0016887">
    <property type="term" value="F:ATP hydrolysis activity"/>
    <property type="evidence" value="ECO:0007669"/>
    <property type="project" value="InterPro"/>
</dbReference>
<dbReference type="Gene3D" id="3.40.50.300">
    <property type="entry name" value="P-loop containing nucleotide triphosphate hydrolases"/>
    <property type="match status" value="1"/>
</dbReference>
<proteinExistence type="inferred from homology"/>
<dbReference type="SUPFAM" id="SSF52540">
    <property type="entry name" value="P-loop containing nucleoside triphosphate hydrolases"/>
    <property type="match status" value="1"/>
</dbReference>
<evidence type="ECO:0000256" key="3">
    <source>
        <dbReference type="ARBA" id="ARBA00022741"/>
    </source>
</evidence>
<dbReference type="InterPro" id="IPR050153">
    <property type="entry name" value="Metal_Ion_Import_ABC"/>
</dbReference>
<keyword evidence="9" id="KW-1185">Reference proteome</keyword>
<evidence type="ECO:0000256" key="1">
    <source>
        <dbReference type="ARBA" id="ARBA00005417"/>
    </source>
</evidence>
<keyword evidence="2" id="KW-0813">Transport</keyword>
<evidence type="ECO:0000256" key="4">
    <source>
        <dbReference type="ARBA" id="ARBA00022840"/>
    </source>
</evidence>
<accession>A0A4Y6ULI7</accession>
<dbReference type="PROSITE" id="PS50893">
    <property type="entry name" value="ABC_TRANSPORTER_2"/>
    <property type="match status" value="1"/>
</dbReference>
<dbReference type="PANTHER" id="PTHR42734:SF17">
    <property type="entry name" value="METAL TRANSPORT SYSTEM ATP-BINDING PROTEIN TM_0124-RELATED"/>
    <property type="match status" value="1"/>
</dbReference>
<dbReference type="InterPro" id="IPR027417">
    <property type="entry name" value="P-loop_NTPase"/>
</dbReference>
<feature type="domain" description="ABC transporter" evidence="7">
    <location>
        <begin position="7"/>
        <end position="221"/>
    </location>
</feature>
<dbReference type="EMBL" id="CP038141">
    <property type="protein sequence ID" value="QDH16895.1"/>
    <property type="molecule type" value="Genomic_DNA"/>
</dbReference>
<organism evidence="8 9">
    <name type="scientific">Swingsia samuiensis</name>
    <dbReference type="NCBI Taxonomy" id="1293412"/>
    <lineage>
        <taxon>Bacteria</taxon>
        <taxon>Pseudomonadati</taxon>
        <taxon>Pseudomonadota</taxon>
        <taxon>Alphaproteobacteria</taxon>
        <taxon>Acetobacterales</taxon>
        <taxon>Acetobacteraceae</taxon>
        <taxon>Swingsia</taxon>
    </lineage>
</organism>
<keyword evidence="5" id="KW-0864">Zinc transport</keyword>
<keyword evidence="4 8" id="KW-0067">ATP-binding</keyword>
<evidence type="ECO:0000256" key="2">
    <source>
        <dbReference type="ARBA" id="ARBA00022448"/>
    </source>
</evidence>
<name>A0A4Y6ULI7_9PROT</name>
<reference evidence="8 9" key="1">
    <citation type="submission" date="2019-03" db="EMBL/GenBank/DDBJ databases">
        <title>The complete genome sequence of Swingsia samuiensis NBRC107927(T).</title>
        <authorList>
            <person name="Chua K.-O."/>
            <person name="Chan K.-G."/>
            <person name="See-Too W.-S."/>
        </authorList>
    </citation>
    <scope>NUCLEOTIDE SEQUENCE [LARGE SCALE GENOMIC DNA]</scope>
    <source>
        <strain evidence="8 9">AH83</strain>
    </source>
</reference>
<evidence type="ECO:0000259" key="7">
    <source>
        <dbReference type="PROSITE" id="PS50893"/>
    </source>
</evidence>
<protein>
    <submittedName>
        <fullName evidence="8">ATP-binding cassette domain-containing protein</fullName>
    </submittedName>
</protein>
<dbReference type="OrthoDB" id="9810077at2"/>
<evidence type="ECO:0000256" key="6">
    <source>
        <dbReference type="ARBA" id="ARBA00023065"/>
    </source>
</evidence>
<dbReference type="InterPro" id="IPR003439">
    <property type="entry name" value="ABC_transporter-like_ATP-bd"/>
</dbReference>
<evidence type="ECO:0000313" key="8">
    <source>
        <dbReference type="EMBL" id="QDH16895.1"/>
    </source>
</evidence>
<dbReference type="GO" id="GO:0006829">
    <property type="term" value="P:zinc ion transport"/>
    <property type="evidence" value="ECO:0007669"/>
    <property type="project" value="UniProtKB-KW"/>
</dbReference>
<dbReference type="Proteomes" id="UP000316313">
    <property type="component" value="Chromosome"/>
</dbReference>
<gene>
    <name evidence="8" type="ORF">E3D00_04445</name>
</gene>
<dbReference type="PANTHER" id="PTHR42734">
    <property type="entry name" value="METAL TRANSPORT SYSTEM ATP-BINDING PROTEIN TM_0124-RELATED"/>
    <property type="match status" value="1"/>
</dbReference>
<keyword evidence="6" id="KW-0406">Ion transport</keyword>
<sequence>MSMPEVLSFQSVSLYRGNKVILKDTSLDLPLSGIILLSGENGAGKSTILRACLGLTSLQKGNILFAGNNPKDSRKSVGYMPQSLNDDALMIPAINHVASGIDGTKWGFPINFKSKRKKAEHFLHMTNSLGFAKRPLGFLSGGERQRVGLALALTGEPKWLILDEPFSGLDHKSQDEIVLLLLKLVKKLSLSILMTSHETRSLDGIVDHVVELEKGQLHVRI</sequence>
<keyword evidence="5" id="KW-0862">Zinc</keyword>
<dbReference type="KEGG" id="ssam:E3D00_04445"/>
<dbReference type="PROSITE" id="PS00211">
    <property type="entry name" value="ABC_TRANSPORTER_1"/>
    <property type="match status" value="1"/>
</dbReference>
<evidence type="ECO:0000256" key="5">
    <source>
        <dbReference type="ARBA" id="ARBA00022906"/>
    </source>
</evidence>
<dbReference type="SMART" id="SM00382">
    <property type="entry name" value="AAA"/>
    <property type="match status" value="1"/>
</dbReference>